<keyword evidence="6" id="KW-0812">Transmembrane</keyword>
<evidence type="ECO:0000256" key="5">
    <source>
        <dbReference type="PIRSR" id="PIRSR000137-2"/>
    </source>
</evidence>
<dbReference type="OrthoDB" id="9787779at2"/>
<dbReference type="GO" id="GO:0016614">
    <property type="term" value="F:oxidoreductase activity, acting on CH-OH group of donors"/>
    <property type="evidence" value="ECO:0007669"/>
    <property type="project" value="InterPro"/>
</dbReference>
<feature type="binding site" evidence="5">
    <location>
        <position position="235"/>
    </location>
    <ligand>
        <name>FAD</name>
        <dbReference type="ChEBI" id="CHEBI:57692"/>
    </ligand>
</feature>
<evidence type="ECO:0000256" key="2">
    <source>
        <dbReference type="ARBA" id="ARBA00022630"/>
    </source>
</evidence>
<proteinExistence type="inferred from homology"/>
<dbReference type="InterPro" id="IPR036188">
    <property type="entry name" value="FAD/NAD-bd_sf"/>
</dbReference>
<dbReference type="EMBL" id="AUZM01000030">
    <property type="protein sequence ID" value="ERT06829.1"/>
    <property type="molecule type" value="Genomic_DNA"/>
</dbReference>
<keyword evidence="3 5" id="KW-0274">FAD</keyword>
<dbReference type="GO" id="GO:0050660">
    <property type="term" value="F:flavin adenine dinucleotide binding"/>
    <property type="evidence" value="ECO:0007669"/>
    <property type="project" value="InterPro"/>
</dbReference>
<keyword evidence="2" id="KW-0285">Flavoprotein</keyword>
<gene>
    <name evidence="9" type="ORF">M595_3260</name>
</gene>
<evidence type="ECO:0000256" key="6">
    <source>
        <dbReference type="SAM" id="Phobius"/>
    </source>
</evidence>
<dbReference type="Proteomes" id="UP000017127">
    <property type="component" value="Unassembled WGS sequence"/>
</dbReference>
<accession>U7QFV0</accession>
<dbReference type="InterPro" id="IPR012132">
    <property type="entry name" value="GMC_OxRdtase"/>
</dbReference>
<dbReference type="Gene3D" id="3.50.50.60">
    <property type="entry name" value="FAD/NAD(P)-binding domain"/>
    <property type="match status" value="2"/>
</dbReference>
<feature type="transmembrane region" description="Helical" evidence="6">
    <location>
        <begin position="7"/>
        <end position="26"/>
    </location>
</feature>
<name>U7QFV0_9CYAN</name>
<feature type="domain" description="Glucose-methanol-choline oxidoreductase N-terminal" evidence="7">
    <location>
        <begin position="24"/>
        <end position="305"/>
    </location>
</feature>
<dbReference type="Pfam" id="PF05199">
    <property type="entry name" value="GMC_oxred_C"/>
    <property type="match status" value="1"/>
</dbReference>
<dbReference type="InterPro" id="IPR000172">
    <property type="entry name" value="GMC_OxRdtase_N"/>
</dbReference>
<sequence>MTLKQHYDLIIIGAGAGGGTLAYALASTGKNILLLERGGYLPREKSNWNPDEIFLNQRYQTQEKWLDSNNQSFSPEAFYFVGGNTKVYGAALQRMRAEDFGELRHFDGISPAWPLGYDTFEPYYTRAESLFKLHGLRGEDPTEPPATNEYPFPPFEHEPRIQEVADQLQNLGLNPYHLTLALNRDEQHPENRPCIRCNTCDPYPCLVDAKCDAQVTCVDPALKQDNVTLLMNAKVTRLITNNEGKIIQAVEAEIDGETQQFSSDLVVLSCGAINSATLLLKSTNSHHPNGLANSSGLVGRNLMLHNHSALIAASHQPNETVFQKTLGINDFYFQGPKQDYPLGQIQLTGKTVWQRLKHMAEGEIPQVVLEYIAKHSVDWWITTEDLPQPENHVTLNSQGQIVVNYTPNNLKPHQELISTLEQYLKQLDFYLFWTKQMPVKVVWHQAGTCKFGNDPKDSVLDLNCQTHDVNNLYVVDSSFFPALGAVNPTLTIVANALRVADHLKDQWG</sequence>
<evidence type="ECO:0000256" key="3">
    <source>
        <dbReference type="ARBA" id="ARBA00022827"/>
    </source>
</evidence>
<dbReference type="PATRIC" id="fig|1348334.3.peg.3155"/>
<dbReference type="InterPro" id="IPR007867">
    <property type="entry name" value="GMC_OxRtase_C"/>
</dbReference>
<reference evidence="9 10" key="1">
    <citation type="journal article" date="2013" name="Front. Microbiol.">
        <title>Comparative genomic analyses of the cyanobacterium, Lyngbya aestuarii BL J, a powerful hydrogen producer.</title>
        <authorList>
            <person name="Kothari A."/>
            <person name="Vaughn M."/>
            <person name="Garcia-Pichel F."/>
        </authorList>
    </citation>
    <scope>NUCLEOTIDE SEQUENCE [LARGE SCALE GENOMIC DNA]</scope>
    <source>
        <strain evidence="9 10">BL J</strain>
    </source>
</reference>
<dbReference type="RefSeq" id="WP_023067004.1">
    <property type="nucleotide sequence ID" value="NZ_AUZM01000030.1"/>
</dbReference>
<keyword evidence="6" id="KW-0472">Membrane</keyword>
<dbReference type="PANTHER" id="PTHR46056:SF12">
    <property type="entry name" value="LONG-CHAIN-ALCOHOL OXIDASE"/>
    <property type="match status" value="1"/>
</dbReference>
<comment type="similarity">
    <text evidence="1">Belongs to the GMC oxidoreductase family.</text>
</comment>
<evidence type="ECO:0000259" key="8">
    <source>
        <dbReference type="Pfam" id="PF05199"/>
    </source>
</evidence>
<feature type="binding site" evidence="5">
    <location>
        <begin position="443"/>
        <end position="444"/>
    </location>
    <ligand>
        <name>FAD</name>
        <dbReference type="ChEBI" id="CHEBI:57692"/>
    </ligand>
</feature>
<dbReference type="Pfam" id="PF00732">
    <property type="entry name" value="GMC_oxred_N"/>
    <property type="match status" value="1"/>
</dbReference>
<dbReference type="SUPFAM" id="SSF51905">
    <property type="entry name" value="FAD/NAD(P)-binding domain"/>
    <property type="match status" value="1"/>
</dbReference>
<protein>
    <submittedName>
        <fullName evidence="9">Pyridine nucleotide-disulfide oxidoreductase family protein</fullName>
    </submittedName>
</protein>
<evidence type="ECO:0000313" key="9">
    <source>
        <dbReference type="EMBL" id="ERT06829.1"/>
    </source>
</evidence>
<dbReference type="PIRSF" id="PIRSF000137">
    <property type="entry name" value="Alcohol_oxidase"/>
    <property type="match status" value="1"/>
</dbReference>
<dbReference type="PANTHER" id="PTHR46056">
    <property type="entry name" value="LONG-CHAIN-ALCOHOL OXIDASE"/>
    <property type="match status" value="1"/>
</dbReference>
<evidence type="ECO:0000256" key="1">
    <source>
        <dbReference type="ARBA" id="ARBA00010790"/>
    </source>
</evidence>
<keyword evidence="4" id="KW-0560">Oxidoreductase</keyword>
<evidence type="ECO:0000313" key="10">
    <source>
        <dbReference type="Proteomes" id="UP000017127"/>
    </source>
</evidence>
<comment type="caution">
    <text evidence="9">The sequence shown here is derived from an EMBL/GenBank/DDBJ whole genome shotgun (WGS) entry which is preliminary data.</text>
</comment>
<keyword evidence="10" id="KW-1185">Reference proteome</keyword>
<feature type="domain" description="Glucose-methanol-choline oxidoreductase C-terminal" evidence="8">
    <location>
        <begin position="439"/>
        <end position="496"/>
    </location>
</feature>
<comment type="cofactor">
    <cofactor evidence="5">
        <name>FAD</name>
        <dbReference type="ChEBI" id="CHEBI:57692"/>
    </cofactor>
</comment>
<organism evidence="9 10">
    <name type="scientific">Lyngbya aestuarii BL J</name>
    <dbReference type="NCBI Taxonomy" id="1348334"/>
    <lineage>
        <taxon>Bacteria</taxon>
        <taxon>Bacillati</taxon>
        <taxon>Cyanobacteriota</taxon>
        <taxon>Cyanophyceae</taxon>
        <taxon>Oscillatoriophycideae</taxon>
        <taxon>Oscillatoriales</taxon>
        <taxon>Microcoleaceae</taxon>
        <taxon>Lyngbya</taxon>
    </lineage>
</organism>
<evidence type="ECO:0000256" key="4">
    <source>
        <dbReference type="ARBA" id="ARBA00023002"/>
    </source>
</evidence>
<dbReference type="AlphaFoldDB" id="U7QFV0"/>
<keyword evidence="6" id="KW-1133">Transmembrane helix</keyword>
<evidence type="ECO:0000259" key="7">
    <source>
        <dbReference type="Pfam" id="PF00732"/>
    </source>
</evidence>